<dbReference type="PANTHER" id="PTHR43740">
    <property type="entry name" value="LEUCYL-TRNA SYNTHETASE"/>
    <property type="match status" value="1"/>
</dbReference>
<sequence>MTKTNAMDRYNPRDAEPRWQKVWDEEGSFAASESADKPKYYVLEMFPYPSGRIHMGHVRNYTMGDVIARYKRARGFNVLHPMGWDAFGMPAENAAIERGVHPRDWTYENIATMRRQLKSMGLSLDWERELATCDPAYYRHEQEMFLDFLKAGLVERKVSTVNWDPVDNTVLANEQVIDGRGWRSGALVEKRELAQWFLKITDYADELLSALDGLDRWPEKVRLMQKNWIGRSEGMRFSFALRDAGGTALDERLTVYTTRHDTIFGATFCALSADHPIVKRLAEESAELAAFRRECAALGTSEETIERAEKKGVPLGLYADHPFREGVRIPVYAANFVLMGYGEGAIFGCPGHDQRDLDFARKYGLPVIPVVAPKDADPASVEIADEAYVEHEGETVQLINSDFLDGMSVAEAKEEIATRMEAMGIGERTVNFRLRDWGVSRQRYWGCPIPVIRCPACGVVPVPKAELPVTLPDDVTFDKPGNPLDHHPTWKHVSCPSCGGAAERETDTFDTFVDSAWYFARFCSPHSDRPVDAQAGAYWMPVDQYIGGVEHAILHLLYSRFFIRAMSRTGHLAIDEPFAGLFTQGMVCHETYRDAGGRWLYPSEVVKDETGAHHAETGEPVTVGSVESMSKSKRNTVDPEAIIAEFGADTARWFMLSDTPPERDIEWTEAGAEGAYRFTQRFWRVVGDIVRHAVPVGTPAPEAFGDPALKARRAAHRALDAVGADIEGLRFNRAIARIYELANTLLSILQEAGDAPADDLRWALREAGELLVRMANPMIPHLTEECWTLLGHEGLLAAASWPEADPALLVDDTVTIAVQVNGKRRDEITVAKGASQADIEALAMALDNVRRAIGDKAVRKVIVVPDRIVNVVAA</sequence>
<dbReference type="InterPro" id="IPR009008">
    <property type="entry name" value="Val/Leu/Ile-tRNA-synth_edit"/>
</dbReference>
<dbReference type="NCBIfam" id="TIGR00396">
    <property type="entry name" value="leuS_bact"/>
    <property type="match status" value="1"/>
</dbReference>
<evidence type="ECO:0000256" key="1">
    <source>
        <dbReference type="ARBA" id="ARBA00005594"/>
    </source>
</evidence>
<dbReference type="FunFam" id="3.10.20.590:FF:000001">
    <property type="entry name" value="Leucine--tRNA ligase"/>
    <property type="match status" value="1"/>
</dbReference>
<dbReference type="Gene3D" id="1.10.730.10">
    <property type="entry name" value="Isoleucyl-tRNA Synthetase, Domain 1"/>
    <property type="match status" value="1"/>
</dbReference>
<dbReference type="InterPro" id="IPR014729">
    <property type="entry name" value="Rossmann-like_a/b/a_fold"/>
</dbReference>
<comment type="catalytic activity">
    <reaction evidence="8 9">
        <text>tRNA(Leu) + L-leucine + ATP = L-leucyl-tRNA(Leu) + AMP + diphosphate</text>
        <dbReference type="Rhea" id="RHEA:11688"/>
        <dbReference type="Rhea" id="RHEA-COMP:9613"/>
        <dbReference type="Rhea" id="RHEA-COMP:9622"/>
        <dbReference type="ChEBI" id="CHEBI:30616"/>
        <dbReference type="ChEBI" id="CHEBI:33019"/>
        <dbReference type="ChEBI" id="CHEBI:57427"/>
        <dbReference type="ChEBI" id="CHEBI:78442"/>
        <dbReference type="ChEBI" id="CHEBI:78494"/>
        <dbReference type="ChEBI" id="CHEBI:456215"/>
        <dbReference type="EC" id="6.1.1.4"/>
    </reaction>
</comment>
<feature type="domain" description="Methionyl/Leucyl tRNA synthetase" evidence="14">
    <location>
        <begin position="42"/>
        <end position="176"/>
    </location>
</feature>
<dbReference type="InterPro" id="IPR009080">
    <property type="entry name" value="tRNAsynth_Ia_anticodon-bd"/>
</dbReference>
<protein>
    <recommendedName>
        <fullName evidence="9">Leucine--tRNA ligase</fullName>
        <ecNumber evidence="9">6.1.1.4</ecNumber>
    </recommendedName>
    <alternativeName>
        <fullName evidence="9">Leucyl-tRNA synthetase</fullName>
        <shortName evidence="9">LeuRS</shortName>
    </alternativeName>
</protein>
<dbReference type="InterPro" id="IPR013155">
    <property type="entry name" value="M/V/L/I-tRNA-synth_anticd-bd"/>
</dbReference>
<dbReference type="Proteomes" id="UP000593594">
    <property type="component" value="Chromosome"/>
</dbReference>
<gene>
    <name evidence="9" type="primary">leuS</name>
    <name evidence="16" type="ORF">HW532_11950</name>
</gene>
<evidence type="ECO:0000256" key="9">
    <source>
        <dbReference type="HAMAP-Rule" id="MF_00049"/>
    </source>
</evidence>
<evidence type="ECO:0000256" key="11">
    <source>
        <dbReference type="SAM" id="MobiDB-lite"/>
    </source>
</evidence>
<feature type="domain" description="Aminoacyl-tRNA synthetase class Ia" evidence="12">
    <location>
        <begin position="628"/>
        <end position="667"/>
    </location>
</feature>
<feature type="domain" description="Aminoacyl-tRNA synthetase class Ia" evidence="12">
    <location>
        <begin position="434"/>
        <end position="590"/>
    </location>
</feature>
<evidence type="ECO:0000259" key="15">
    <source>
        <dbReference type="Pfam" id="PF13603"/>
    </source>
</evidence>
<evidence type="ECO:0000259" key="12">
    <source>
        <dbReference type="Pfam" id="PF00133"/>
    </source>
</evidence>
<dbReference type="EC" id="6.1.1.4" evidence="9"/>
<name>A0A7S8C4P3_9HYPH</name>
<dbReference type="PRINTS" id="PR00985">
    <property type="entry name" value="TRNASYNTHLEU"/>
</dbReference>
<dbReference type="HAMAP" id="MF_00049_B">
    <property type="entry name" value="Leu_tRNA_synth_B"/>
    <property type="match status" value="1"/>
</dbReference>
<feature type="domain" description="Methionyl/Valyl/Leucyl/Isoleucyl-tRNA synthetase anticodon-binding" evidence="13">
    <location>
        <begin position="714"/>
        <end position="835"/>
    </location>
</feature>
<dbReference type="PROSITE" id="PS00178">
    <property type="entry name" value="AA_TRNA_LIGASE_I"/>
    <property type="match status" value="1"/>
</dbReference>
<evidence type="ECO:0000256" key="4">
    <source>
        <dbReference type="ARBA" id="ARBA00022741"/>
    </source>
</evidence>
<dbReference type="InterPro" id="IPR002302">
    <property type="entry name" value="Leu-tRNA-ligase"/>
</dbReference>
<dbReference type="Pfam" id="PF09334">
    <property type="entry name" value="tRNA-synt_1g"/>
    <property type="match status" value="1"/>
</dbReference>
<dbReference type="PANTHER" id="PTHR43740:SF2">
    <property type="entry name" value="LEUCINE--TRNA LIGASE, MITOCHONDRIAL"/>
    <property type="match status" value="1"/>
</dbReference>
<reference evidence="16 17" key="1">
    <citation type="submission" date="2020-06" db="EMBL/GenBank/DDBJ databases">
        <title>Genome sequence of 2 isolates from Red Sea Mangroves.</title>
        <authorList>
            <person name="Sefrji F."/>
            <person name="Michoud G."/>
            <person name="Merlino G."/>
            <person name="Daffonchio D."/>
        </authorList>
    </citation>
    <scope>NUCLEOTIDE SEQUENCE [LARGE SCALE GENOMIC DNA]</scope>
    <source>
        <strain evidence="16 17">R1DC25</strain>
    </source>
</reference>
<evidence type="ECO:0000256" key="10">
    <source>
        <dbReference type="RuleBase" id="RU363035"/>
    </source>
</evidence>
<keyword evidence="5 9" id="KW-0067">ATP-binding</keyword>
<feature type="domain" description="Leucyl-tRNA synthetase editing" evidence="15">
    <location>
        <begin position="226"/>
        <end position="420"/>
    </location>
</feature>
<evidence type="ECO:0000256" key="3">
    <source>
        <dbReference type="ARBA" id="ARBA00022598"/>
    </source>
</evidence>
<dbReference type="AlphaFoldDB" id="A0A7S8C4P3"/>
<feature type="binding site" evidence="9">
    <location>
        <position position="631"/>
    </location>
    <ligand>
        <name>ATP</name>
        <dbReference type="ChEBI" id="CHEBI:30616"/>
    </ligand>
</feature>
<dbReference type="Gene3D" id="3.10.20.590">
    <property type="match status" value="1"/>
</dbReference>
<keyword evidence="7 9" id="KW-0030">Aminoacyl-tRNA synthetase</keyword>
<dbReference type="InterPro" id="IPR025709">
    <property type="entry name" value="Leu_tRNA-synth_edit"/>
</dbReference>
<evidence type="ECO:0000259" key="13">
    <source>
        <dbReference type="Pfam" id="PF08264"/>
    </source>
</evidence>
<evidence type="ECO:0000259" key="14">
    <source>
        <dbReference type="Pfam" id="PF09334"/>
    </source>
</evidence>
<keyword evidence="6 9" id="KW-0648">Protein biosynthesis</keyword>
<dbReference type="GO" id="GO:0005829">
    <property type="term" value="C:cytosol"/>
    <property type="evidence" value="ECO:0007669"/>
    <property type="project" value="TreeGrafter"/>
</dbReference>
<dbReference type="InterPro" id="IPR001412">
    <property type="entry name" value="aa-tRNA-synth_I_CS"/>
</dbReference>
<dbReference type="Pfam" id="PF00133">
    <property type="entry name" value="tRNA-synt_1"/>
    <property type="match status" value="2"/>
</dbReference>
<dbReference type="InterPro" id="IPR002300">
    <property type="entry name" value="aa-tRNA-synth_Ia"/>
</dbReference>
<keyword evidence="17" id="KW-1185">Reference proteome</keyword>
<dbReference type="KEGG" id="kmn:HW532_11950"/>
<keyword evidence="4 9" id="KW-0547">Nucleotide-binding</keyword>
<dbReference type="GO" id="GO:0006429">
    <property type="term" value="P:leucyl-tRNA aminoacylation"/>
    <property type="evidence" value="ECO:0007669"/>
    <property type="project" value="UniProtKB-UniRule"/>
</dbReference>
<dbReference type="Pfam" id="PF08264">
    <property type="entry name" value="Anticodon_1"/>
    <property type="match status" value="1"/>
</dbReference>
<organism evidence="16 17">
    <name type="scientific">Kaustia mangrovi</name>
    <dbReference type="NCBI Taxonomy" id="2593653"/>
    <lineage>
        <taxon>Bacteria</taxon>
        <taxon>Pseudomonadati</taxon>
        <taxon>Pseudomonadota</taxon>
        <taxon>Alphaproteobacteria</taxon>
        <taxon>Hyphomicrobiales</taxon>
        <taxon>Parvibaculaceae</taxon>
        <taxon>Kaustia</taxon>
    </lineage>
</organism>
<dbReference type="GO" id="GO:0005524">
    <property type="term" value="F:ATP binding"/>
    <property type="evidence" value="ECO:0007669"/>
    <property type="project" value="UniProtKB-UniRule"/>
</dbReference>
<keyword evidence="2 9" id="KW-0963">Cytoplasm</keyword>
<dbReference type="Pfam" id="PF13603">
    <property type="entry name" value="tRNA-synt_1_2"/>
    <property type="match status" value="1"/>
</dbReference>
<dbReference type="Gene3D" id="2.20.28.290">
    <property type="match status" value="1"/>
</dbReference>
<dbReference type="EMBL" id="CP058214">
    <property type="protein sequence ID" value="QPC43344.1"/>
    <property type="molecule type" value="Genomic_DNA"/>
</dbReference>
<dbReference type="CDD" id="cd00812">
    <property type="entry name" value="LeuRS_core"/>
    <property type="match status" value="1"/>
</dbReference>
<dbReference type="CDD" id="cd07958">
    <property type="entry name" value="Anticodon_Ia_Leu_BEm"/>
    <property type="match status" value="1"/>
</dbReference>
<evidence type="ECO:0000313" key="17">
    <source>
        <dbReference type="Proteomes" id="UP000593594"/>
    </source>
</evidence>
<dbReference type="SUPFAM" id="SSF47323">
    <property type="entry name" value="Anticodon-binding domain of a subclass of class I aminoacyl-tRNA synthetases"/>
    <property type="match status" value="1"/>
</dbReference>
<comment type="subcellular location">
    <subcellularLocation>
        <location evidence="9">Cytoplasm</location>
    </subcellularLocation>
</comment>
<dbReference type="FunFam" id="1.10.730.10:FF:000002">
    <property type="entry name" value="Leucine--tRNA ligase"/>
    <property type="match status" value="1"/>
</dbReference>
<accession>A0A7S8C4P3</accession>
<feature type="region of interest" description="Disordered" evidence="11">
    <location>
        <begin position="610"/>
        <end position="630"/>
    </location>
</feature>
<proteinExistence type="inferred from homology"/>
<evidence type="ECO:0000313" key="16">
    <source>
        <dbReference type="EMBL" id="QPC43344.1"/>
    </source>
</evidence>
<dbReference type="GO" id="GO:0004823">
    <property type="term" value="F:leucine-tRNA ligase activity"/>
    <property type="evidence" value="ECO:0007669"/>
    <property type="project" value="UniProtKB-UniRule"/>
</dbReference>
<evidence type="ECO:0000256" key="2">
    <source>
        <dbReference type="ARBA" id="ARBA00022490"/>
    </source>
</evidence>
<keyword evidence="3 9" id="KW-0436">Ligase</keyword>
<evidence type="ECO:0000256" key="6">
    <source>
        <dbReference type="ARBA" id="ARBA00022917"/>
    </source>
</evidence>
<dbReference type="SUPFAM" id="SSF50677">
    <property type="entry name" value="ValRS/IleRS/LeuRS editing domain"/>
    <property type="match status" value="1"/>
</dbReference>
<dbReference type="InterPro" id="IPR015413">
    <property type="entry name" value="Methionyl/Leucyl_tRNA_Synth"/>
</dbReference>
<evidence type="ECO:0000256" key="7">
    <source>
        <dbReference type="ARBA" id="ARBA00023146"/>
    </source>
</evidence>
<dbReference type="FunFam" id="3.40.50.620:FF:000003">
    <property type="entry name" value="Leucine--tRNA ligase"/>
    <property type="match status" value="1"/>
</dbReference>
<comment type="similarity">
    <text evidence="1 9 10">Belongs to the class-I aminoacyl-tRNA synthetase family.</text>
</comment>
<feature type="short sequence motif" description="'HIGH' region" evidence="9">
    <location>
        <begin position="47"/>
        <end position="57"/>
    </location>
</feature>
<evidence type="ECO:0000256" key="5">
    <source>
        <dbReference type="ARBA" id="ARBA00022840"/>
    </source>
</evidence>
<comment type="caution">
    <text evidence="9">Lacks conserved residue(s) required for the propagation of feature annotation.</text>
</comment>
<evidence type="ECO:0000256" key="8">
    <source>
        <dbReference type="ARBA" id="ARBA00047469"/>
    </source>
</evidence>
<dbReference type="RefSeq" id="WP_213160706.1">
    <property type="nucleotide sequence ID" value="NZ_CP058214.1"/>
</dbReference>
<dbReference type="SUPFAM" id="SSF52374">
    <property type="entry name" value="Nucleotidylyl transferase"/>
    <property type="match status" value="1"/>
</dbReference>
<dbReference type="Gene3D" id="3.40.50.620">
    <property type="entry name" value="HUPs"/>
    <property type="match status" value="2"/>
</dbReference>
<dbReference type="GO" id="GO:0002161">
    <property type="term" value="F:aminoacyl-tRNA deacylase activity"/>
    <property type="evidence" value="ECO:0007669"/>
    <property type="project" value="InterPro"/>
</dbReference>